<dbReference type="GO" id="GO:0008270">
    <property type="term" value="F:zinc ion binding"/>
    <property type="evidence" value="ECO:0007669"/>
    <property type="project" value="InterPro"/>
</dbReference>
<feature type="region of interest" description="Disordered" evidence="4">
    <location>
        <begin position="1"/>
        <end position="26"/>
    </location>
</feature>
<dbReference type="GO" id="GO:0003677">
    <property type="term" value="F:DNA binding"/>
    <property type="evidence" value="ECO:0007669"/>
    <property type="project" value="InterPro"/>
</dbReference>
<dbReference type="SMART" id="SM00066">
    <property type="entry name" value="GAL4"/>
    <property type="match status" value="1"/>
</dbReference>
<proteinExistence type="predicted"/>
<evidence type="ECO:0000256" key="1">
    <source>
        <dbReference type="ARBA" id="ARBA00004123"/>
    </source>
</evidence>
<dbReference type="GO" id="GO:0000981">
    <property type="term" value="F:DNA-binding transcription factor activity, RNA polymerase II-specific"/>
    <property type="evidence" value="ECO:0007669"/>
    <property type="project" value="InterPro"/>
</dbReference>
<comment type="subcellular location">
    <subcellularLocation>
        <location evidence="1">Nucleus</location>
    </subcellularLocation>
</comment>
<dbReference type="SUPFAM" id="SSF57701">
    <property type="entry name" value="Zn2/Cys6 DNA-binding domain"/>
    <property type="match status" value="1"/>
</dbReference>
<dbReference type="PROSITE" id="PS00463">
    <property type="entry name" value="ZN2_CY6_FUNGAL_1"/>
    <property type="match status" value="1"/>
</dbReference>
<evidence type="ECO:0000313" key="6">
    <source>
        <dbReference type="EMBL" id="RFU76916.1"/>
    </source>
</evidence>
<evidence type="ECO:0000259" key="5">
    <source>
        <dbReference type="PROSITE" id="PS50048"/>
    </source>
</evidence>
<dbReference type="PANTHER" id="PTHR31001">
    <property type="entry name" value="UNCHARACTERIZED TRANSCRIPTIONAL REGULATORY PROTEIN"/>
    <property type="match status" value="1"/>
</dbReference>
<dbReference type="Gene3D" id="4.10.240.10">
    <property type="entry name" value="Zn(2)-C6 fungal-type DNA-binding domain"/>
    <property type="match status" value="1"/>
</dbReference>
<gene>
    <name evidence="6" type="ORF">TARUN_5329</name>
</gene>
<evidence type="ECO:0000313" key="7">
    <source>
        <dbReference type="Proteomes" id="UP000266272"/>
    </source>
</evidence>
<dbReference type="AlphaFoldDB" id="A0A395NLH5"/>
<dbReference type="Pfam" id="PF04082">
    <property type="entry name" value="Fungal_trans"/>
    <property type="match status" value="1"/>
</dbReference>
<dbReference type="Pfam" id="PF00172">
    <property type="entry name" value="Zn_clus"/>
    <property type="match status" value="1"/>
</dbReference>
<organism evidence="6 7">
    <name type="scientific">Trichoderma arundinaceum</name>
    <dbReference type="NCBI Taxonomy" id="490622"/>
    <lineage>
        <taxon>Eukaryota</taxon>
        <taxon>Fungi</taxon>
        <taxon>Dikarya</taxon>
        <taxon>Ascomycota</taxon>
        <taxon>Pezizomycotina</taxon>
        <taxon>Sordariomycetes</taxon>
        <taxon>Hypocreomycetidae</taxon>
        <taxon>Hypocreales</taxon>
        <taxon>Hypocreaceae</taxon>
        <taxon>Trichoderma</taxon>
    </lineage>
</organism>
<dbReference type="InterPro" id="IPR007219">
    <property type="entry name" value="XnlR_reg_dom"/>
</dbReference>
<feature type="region of interest" description="Disordered" evidence="4">
    <location>
        <begin position="622"/>
        <end position="646"/>
    </location>
</feature>
<dbReference type="CDD" id="cd00067">
    <property type="entry name" value="GAL4"/>
    <property type="match status" value="1"/>
</dbReference>
<reference evidence="6 7" key="1">
    <citation type="journal article" date="2018" name="PLoS Pathog.">
        <title>Evolution of structural diversity of trichothecenes, a family of toxins produced by plant pathogenic and entomopathogenic fungi.</title>
        <authorList>
            <person name="Proctor R.H."/>
            <person name="McCormick S.P."/>
            <person name="Kim H.S."/>
            <person name="Cardoza R.E."/>
            <person name="Stanley A.M."/>
            <person name="Lindo L."/>
            <person name="Kelly A."/>
            <person name="Brown D.W."/>
            <person name="Lee T."/>
            <person name="Vaughan M.M."/>
            <person name="Alexander N.J."/>
            <person name="Busman M."/>
            <person name="Gutierrez S."/>
        </authorList>
    </citation>
    <scope>NUCLEOTIDE SEQUENCE [LARGE SCALE GENOMIC DNA]</scope>
    <source>
        <strain evidence="6 7">IBT 40837</strain>
    </source>
</reference>
<dbReference type="SMART" id="SM00906">
    <property type="entry name" value="Fungal_trans"/>
    <property type="match status" value="1"/>
</dbReference>
<feature type="domain" description="Zn(2)-C6 fungal-type" evidence="5">
    <location>
        <begin position="32"/>
        <end position="61"/>
    </location>
</feature>
<keyword evidence="2" id="KW-0479">Metal-binding</keyword>
<dbReference type="InterPro" id="IPR036864">
    <property type="entry name" value="Zn2-C6_fun-type_DNA-bd_sf"/>
</dbReference>
<keyword evidence="7" id="KW-1185">Reference proteome</keyword>
<protein>
    <submittedName>
        <fullName evidence="6">Fungal specific transcription factor</fullName>
    </submittedName>
</protein>
<dbReference type="InterPro" id="IPR001138">
    <property type="entry name" value="Zn2Cys6_DnaBD"/>
</dbReference>
<dbReference type="GO" id="GO:0005634">
    <property type="term" value="C:nucleus"/>
    <property type="evidence" value="ECO:0007669"/>
    <property type="project" value="UniProtKB-SubCell"/>
</dbReference>
<evidence type="ECO:0000256" key="4">
    <source>
        <dbReference type="SAM" id="MobiDB-lite"/>
    </source>
</evidence>
<dbReference type="EMBL" id="PXOA01000320">
    <property type="protein sequence ID" value="RFU76916.1"/>
    <property type="molecule type" value="Genomic_DNA"/>
</dbReference>
<dbReference type="InterPro" id="IPR050613">
    <property type="entry name" value="Sec_Metabolite_Reg"/>
</dbReference>
<evidence type="ECO:0000256" key="3">
    <source>
        <dbReference type="ARBA" id="ARBA00023242"/>
    </source>
</evidence>
<dbReference type="PROSITE" id="PS50048">
    <property type="entry name" value="ZN2_CY6_FUNGAL_2"/>
    <property type="match status" value="1"/>
</dbReference>
<dbReference type="GO" id="GO:0006351">
    <property type="term" value="P:DNA-templated transcription"/>
    <property type="evidence" value="ECO:0007669"/>
    <property type="project" value="InterPro"/>
</dbReference>
<dbReference type="Proteomes" id="UP000266272">
    <property type="component" value="Unassembled WGS sequence"/>
</dbReference>
<comment type="caution">
    <text evidence="6">The sequence shown here is derived from an EMBL/GenBank/DDBJ whole genome shotgun (WGS) entry which is preliminary data.</text>
</comment>
<dbReference type="STRING" id="490622.A0A395NLH5"/>
<dbReference type="CDD" id="cd12148">
    <property type="entry name" value="fungal_TF_MHR"/>
    <property type="match status" value="1"/>
</dbReference>
<dbReference type="PANTHER" id="PTHR31001:SF57">
    <property type="entry name" value="ZN(II)2CYS6 TRANSCRIPTION FACTOR (EUROFUNG)"/>
    <property type="match status" value="1"/>
</dbReference>
<name>A0A395NLH5_TRIAR</name>
<evidence type="ECO:0000256" key="2">
    <source>
        <dbReference type="ARBA" id="ARBA00022723"/>
    </source>
</evidence>
<dbReference type="OrthoDB" id="424974at2759"/>
<keyword evidence="3" id="KW-0539">Nucleus</keyword>
<sequence length="680" mass="75072">MEADFAPPSNRSHSTKPRQKATSADRHRTARSCIICHRRKIRCNKRLPCDNCTKTGVLCYYPSPEDAEPRKSRATIADVAERLAQLERTILAISSSDPPPSSSHAQREAPKAISFALDSNDEILPPSGLLVHDGNSSQFVDELLLAREQEIRAMLSEEATPPAVDMPEVHSSTCVPSFGHLAMLTPLRPLPLLDLDGILPTKLQALELWQTYVLKVDPLSKVLHIPTAQVKVYEAISSPETATPEARCLLFAIYFAATFSLSSSEVQNLLGKDKIDALDLFRSGLEHYLMTANALARPSITCLSALSISLHVMRALDSSRSVWILNGIAIRAAQSVGLHRDPSKFPISPFDAEMRRRLWWHIVSLDARTLEDHSLPLPSPEQNTDTQLPLAVDDSALTPSMTEPPSAPQGRWTEMTLPVLLYNSAYPMQRLCHMVQGSTPGSNDAARHQIAHHLETFIEEQLANCNPAIPIQRYTIGIGRIVLRKIKLISRQQWQLRGQAMSPAADMETAAAPPSGILDDEARADACTVLESSVALQTDELLHNFRWCAEVHWQYHVMLYLLRDLSLQPSGPTAARSWSAFEGSFRLEAARMSRQEIADASGDSSFKWRVLVALREKVMRIRDPSSNGNEPGGRETENAGGDGDAASGEALLADINNFLEGDNMLVWDDAFLDWKGLASS</sequence>
<accession>A0A395NLH5</accession>